<dbReference type="EMBL" id="GBRH01182347">
    <property type="protein sequence ID" value="JAE15549.1"/>
    <property type="molecule type" value="Transcribed_RNA"/>
</dbReference>
<sequence length="44" mass="4824">MIDPEVNEKGYCSKLYPLIAKCIQHALVLVIAAQIPHLIFDSAG</sequence>
<accession>A0A0A9FWC6</accession>
<reference evidence="1" key="2">
    <citation type="journal article" date="2015" name="Data Brief">
        <title>Shoot transcriptome of the giant reed, Arundo donax.</title>
        <authorList>
            <person name="Barrero R.A."/>
            <person name="Guerrero F.D."/>
            <person name="Moolhuijzen P."/>
            <person name="Goolsby J.A."/>
            <person name="Tidwell J."/>
            <person name="Bellgard S.E."/>
            <person name="Bellgard M.I."/>
        </authorList>
    </citation>
    <scope>NUCLEOTIDE SEQUENCE</scope>
    <source>
        <tissue evidence="1">Shoot tissue taken approximately 20 cm above the soil surface</tissue>
    </source>
</reference>
<organism evidence="1">
    <name type="scientific">Arundo donax</name>
    <name type="common">Giant reed</name>
    <name type="synonym">Donax arundinaceus</name>
    <dbReference type="NCBI Taxonomy" id="35708"/>
    <lineage>
        <taxon>Eukaryota</taxon>
        <taxon>Viridiplantae</taxon>
        <taxon>Streptophyta</taxon>
        <taxon>Embryophyta</taxon>
        <taxon>Tracheophyta</taxon>
        <taxon>Spermatophyta</taxon>
        <taxon>Magnoliopsida</taxon>
        <taxon>Liliopsida</taxon>
        <taxon>Poales</taxon>
        <taxon>Poaceae</taxon>
        <taxon>PACMAD clade</taxon>
        <taxon>Arundinoideae</taxon>
        <taxon>Arundineae</taxon>
        <taxon>Arundo</taxon>
    </lineage>
</organism>
<dbReference type="AlphaFoldDB" id="A0A0A9FWC6"/>
<evidence type="ECO:0000313" key="1">
    <source>
        <dbReference type="EMBL" id="JAE15549.1"/>
    </source>
</evidence>
<protein>
    <submittedName>
        <fullName evidence="1">Uncharacterized protein</fullName>
    </submittedName>
</protein>
<reference evidence="1" key="1">
    <citation type="submission" date="2014-09" db="EMBL/GenBank/DDBJ databases">
        <authorList>
            <person name="Magalhaes I.L.F."/>
            <person name="Oliveira U."/>
            <person name="Santos F.R."/>
            <person name="Vidigal T.H.D.A."/>
            <person name="Brescovit A.D."/>
            <person name="Santos A.J."/>
        </authorList>
    </citation>
    <scope>NUCLEOTIDE SEQUENCE</scope>
    <source>
        <tissue evidence="1">Shoot tissue taken approximately 20 cm above the soil surface</tissue>
    </source>
</reference>
<name>A0A0A9FWC6_ARUDO</name>
<proteinExistence type="predicted"/>